<dbReference type="Proteomes" id="UP000000438">
    <property type="component" value="Chromosome"/>
</dbReference>
<dbReference type="InParanoid" id="Q6L255"/>
<dbReference type="GO" id="GO:0006310">
    <property type="term" value="P:DNA recombination"/>
    <property type="evidence" value="ECO:0007669"/>
    <property type="project" value="UniProtKB-KW"/>
</dbReference>
<name>Q6L255_PICTO</name>
<evidence type="ECO:0000259" key="2">
    <source>
        <dbReference type="PROSITE" id="PS51898"/>
    </source>
</evidence>
<accession>Q6L255</accession>
<protein>
    <submittedName>
        <fullName evidence="3">DNA integration/recombination/invertion protein</fullName>
    </submittedName>
</protein>
<proteinExistence type="predicted"/>
<dbReference type="InterPro" id="IPR013762">
    <property type="entry name" value="Integrase-like_cat_sf"/>
</dbReference>
<dbReference type="EMBL" id="AE017261">
    <property type="protein sequence ID" value="AAT42947.1"/>
    <property type="molecule type" value="Genomic_DNA"/>
</dbReference>
<dbReference type="InterPro" id="IPR011010">
    <property type="entry name" value="DNA_brk_join_enz"/>
</dbReference>
<dbReference type="InterPro" id="IPR050090">
    <property type="entry name" value="Tyrosine_recombinase_XerCD"/>
</dbReference>
<dbReference type="AlphaFoldDB" id="Q6L255"/>
<organism evidence="3 4">
    <name type="scientific">Picrophilus torridus (strain ATCC 700027 / DSM 9790 / JCM 10055 / NBRC 100828 / KAW 2/3)</name>
    <dbReference type="NCBI Taxonomy" id="1122961"/>
    <lineage>
        <taxon>Archaea</taxon>
        <taxon>Methanobacteriati</taxon>
        <taxon>Thermoplasmatota</taxon>
        <taxon>Thermoplasmata</taxon>
        <taxon>Thermoplasmatales</taxon>
        <taxon>Picrophilaceae</taxon>
        <taxon>Picrophilus</taxon>
    </lineage>
</organism>
<feature type="domain" description="Tyr recombinase" evidence="2">
    <location>
        <begin position="135"/>
        <end position="310"/>
    </location>
</feature>
<dbReference type="OrthoDB" id="3343at2157"/>
<evidence type="ECO:0000313" key="3">
    <source>
        <dbReference type="EMBL" id="AAT42947.1"/>
    </source>
</evidence>
<dbReference type="PANTHER" id="PTHR30349">
    <property type="entry name" value="PHAGE INTEGRASE-RELATED"/>
    <property type="match status" value="1"/>
</dbReference>
<dbReference type="InterPro" id="IPR002104">
    <property type="entry name" value="Integrase_catalytic"/>
</dbReference>
<dbReference type="KEGG" id="pto:PTO0362"/>
<dbReference type="PROSITE" id="PS51898">
    <property type="entry name" value="TYR_RECOMBINASE"/>
    <property type="match status" value="1"/>
</dbReference>
<dbReference type="GO" id="GO:0015074">
    <property type="term" value="P:DNA integration"/>
    <property type="evidence" value="ECO:0007669"/>
    <property type="project" value="InterPro"/>
</dbReference>
<dbReference type="GO" id="GO:0003677">
    <property type="term" value="F:DNA binding"/>
    <property type="evidence" value="ECO:0007669"/>
    <property type="project" value="InterPro"/>
</dbReference>
<keyword evidence="1" id="KW-0233">DNA recombination</keyword>
<dbReference type="STRING" id="263820.PTO0362"/>
<dbReference type="SUPFAM" id="SSF56349">
    <property type="entry name" value="DNA breaking-rejoining enzymes"/>
    <property type="match status" value="1"/>
</dbReference>
<dbReference type="Pfam" id="PF00589">
    <property type="entry name" value="Phage_integrase"/>
    <property type="match status" value="1"/>
</dbReference>
<dbReference type="RefSeq" id="WP_011177163.1">
    <property type="nucleotide sequence ID" value="NC_005877.1"/>
</dbReference>
<reference evidence="3 4" key="1">
    <citation type="journal article" date="2004" name="Proc. Natl. Acad. Sci. U.S.A.">
        <title>Genome sequence of Picrophilus torridus and its implications for life around pH 0.</title>
        <authorList>
            <person name="Futterer O."/>
            <person name="Angelov A."/>
            <person name="Liesegang H."/>
            <person name="Gottschalk G."/>
            <person name="Schleper C."/>
            <person name="Schepers B."/>
            <person name="Dock C."/>
            <person name="Antranikian G."/>
            <person name="Liebl W."/>
        </authorList>
    </citation>
    <scope>NUCLEOTIDE SEQUENCE [LARGE SCALE GENOMIC DNA]</scope>
    <source>
        <strain evidence="4">ATCC 700027 / DSM 9790 / JCM 10055 / NBRC 100828</strain>
    </source>
</reference>
<dbReference type="PaxDb" id="263820-PTO0362"/>
<dbReference type="Gene3D" id="1.10.443.10">
    <property type="entry name" value="Intergrase catalytic core"/>
    <property type="match status" value="1"/>
</dbReference>
<dbReference type="PANTHER" id="PTHR30349:SF87">
    <property type="entry name" value="TRANSPOSASE A"/>
    <property type="match status" value="1"/>
</dbReference>
<evidence type="ECO:0000256" key="1">
    <source>
        <dbReference type="ARBA" id="ARBA00023172"/>
    </source>
</evidence>
<dbReference type="eggNOG" id="arCOG01242">
    <property type="taxonomic scope" value="Archaea"/>
</dbReference>
<dbReference type="GeneID" id="2844929"/>
<evidence type="ECO:0000313" key="4">
    <source>
        <dbReference type="Proteomes" id="UP000000438"/>
    </source>
</evidence>
<gene>
    <name evidence="3" type="ordered locus">PTO0362</name>
</gene>
<sequence>MDYTLSLNKEIKKLDEIGLNKNSCEKIKEFIDDLTFSGISDGRKYAYIIRLRKIALMLNDKFLNPDKKDIKMVISKIMNSSVKWGGSEHKPSDNAIESYYVTLKKFYKWLLGNNKTYPECVDWIKFNSRPSHEVKPESLITVEEEKKLINACRNSRDRALISLLYDSGCRISELLTMKIKDLRFDDYGAVISVTGKTGFREVRIIGNSIYYLKEYLNDHPLKDLDSWLFIMKNNERMSYDEVRSMILKAKKRSGITRRIYPHLFRHTRATILASKVAEAPLESQMGWVHGSRQTRTYIHLSMRDQDNAILEAYGIKTDDKKIIEPMPKKCPRCNSLNPEDAKYCHNCWLPFDEKLALEYENKEKQIEAAIERSEIIPGIAKKMIENAPESFKSKLIENVLEEILKDPELLNKFRSEIGK</sequence>
<dbReference type="HOGENOM" id="CLU_027562_2_2_2"/>